<dbReference type="GO" id="GO:0016788">
    <property type="term" value="F:hydrolase activity, acting on ester bonds"/>
    <property type="evidence" value="ECO:0007669"/>
    <property type="project" value="InterPro"/>
</dbReference>
<evidence type="ECO:0000313" key="3">
    <source>
        <dbReference type="EMBL" id="ABM93261.1"/>
    </source>
</evidence>
<accession>A2SCH2</accession>
<dbReference type="eggNOG" id="COG3240">
    <property type="taxonomic scope" value="Bacteria"/>
</dbReference>
<dbReference type="EMBL" id="CP000555">
    <property type="protein sequence ID" value="ABM93261.1"/>
    <property type="molecule type" value="Genomic_DNA"/>
</dbReference>
<dbReference type="SUPFAM" id="SSF52266">
    <property type="entry name" value="SGNH hydrolase"/>
    <property type="match status" value="1"/>
</dbReference>
<evidence type="ECO:0000313" key="4">
    <source>
        <dbReference type="Proteomes" id="UP000000366"/>
    </source>
</evidence>
<evidence type="ECO:0000256" key="1">
    <source>
        <dbReference type="ARBA" id="ARBA00022729"/>
    </source>
</evidence>
<dbReference type="AlphaFoldDB" id="A2SCH2"/>
<dbReference type="InterPro" id="IPR036514">
    <property type="entry name" value="SGNH_hydro_sf"/>
</dbReference>
<dbReference type="PROSITE" id="PS51257">
    <property type="entry name" value="PROKAR_LIPOPROTEIN"/>
    <property type="match status" value="1"/>
</dbReference>
<reference evidence="3 4" key="1">
    <citation type="journal article" date="2007" name="J. Bacteriol.">
        <title>Whole-genome analysis of the methyl tert-butyl ether-degrading beta-proteobacterium Methylibium petroleiphilum PM1.</title>
        <authorList>
            <person name="Kane S.R."/>
            <person name="Chakicherla A.Y."/>
            <person name="Chain P.S.G."/>
            <person name="Schmidt R."/>
            <person name="Shin M.W."/>
            <person name="Legler T.C."/>
            <person name="Scow K.M."/>
            <person name="Larimer F.W."/>
            <person name="Lucas S.M."/>
            <person name="Richardson P.M."/>
            <person name="Hristova K.R."/>
        </authorList>
    </citation>
    <scope>NUCLEOTIDE SEQUENCE [LARGE SCALE GENOMIC DNA]</scope>
    <source>
        <strain evidence="4">ATCC BAA-1232 / LMG 22953 / PM1</strain>
    </source>
</reference>
<protein>
    <submittedName>
        <fullName evidence="3">Putative lipase / esterase protein</fullName>
    </submittedName>
</protein>
<dbReference type="CDD" id="cd01847">
    <property type="entry name" value="Triacylglycerol_lipase_like"/>
    <property type="match status" value="1"/>
</dbReference>
<evidence type="ECO:0000256" key="2">
    <source>
        <dbReference type="SAM" id="SignalP"/>
    </source>
</evidence>
<dbReference type="RefSeq" id="WP_011827900.1">
    <property type="nucleotide sequence ID" value="NC_008825.1"/>
</dbReference>
<dbReference type="PANTHER" id="PTHR45642:SF139">
    <property type="entry name" value="SGNH HYDROLASE-TYPE ESTERASE DOMAIN-CONTAINING PROTEIN"/>
    <property type="match status" value="1"/>
</dbReference>
<dbReference type="Pfam" id="PF00657">
    <property type="entry name" value="Lipase_GDSL"/>
    <property type="match status" value="1"/>
</dbReference>
<dbReference type="Proteomes" id="UP000000366">
    <property type="component" value="Chromosome"/>
</dbReference>
<dbReference type="Gene3D" id="3.40.50.1110">
    <property type="entry name" value="SGNH hydrolase"/>
    <property type="match status" value="1"/>
</dbReference>
<sequence length="353" mass="35956">MRSLRIRVGAWLLPLLLVACGGGGDDAPSYSSVVTFGDSLSDVGTYRTAGMAALGGGKFTVNDGDIWVELVAKDRGLTPPCAAEIGLESSGAVASLAQASSFQDACFGYAQGGARVTNPIGPNNKALLLLGSPDGQYGQLTVPVATQVARHLAKVGGRFSGGELVLVLAGGNDVFMNLAAVGAAQITPTDAVVAMATAGGELAAYVRSQLVGNGARHVVVVNLPDVSQTPFAYSLAAPTQGLIAQMSIAFNVSLANGLNDASGVLLVDAYSRGREQVANPGTFGVTNVTTPACDLAATALNGFVLGSLGCSETTLIAGDVSHYQFADGVHPTPYGHQLLANYVLDRMSAVGWR</sequence>
<feature type="chain" id="PRO_5002646184" evidence="2">
    <location>
        <begin position="20"/>
        <end position="353"/>
    </location>
</feature>
<dbReference type="KEGG" id="mpt:Mpe_A0299"/>
<organism evidence="3 4">
    <name type="scientific">Methylibium petroleiphilum (strain ATCC BAA-1232 / LMG 22953 / PM1)</name>
    <dbReference type="NCBI Taxonomy" id="420662"/>
    <lineage>
        <taxon>Bacteria</taxon>
        <taxon>Pseudomonadati</taxon>
        <taxon>Pseudomonadota</taxon>
        <taxon>Betaproteobacteria</taxon>
        <taxon>Burkholderiales</taxon>
        <taxon>Sphaerotilaceae</taxon>
        <taxon>Methylibium</taxon>
    </lineage>
</organism>
<dbReference type="PANTHER" id="PTHR45642">
    <property type="entry name" value="GDSL ESTERASE/LIPASE EXL3"/>
    <property type="match status" value="1"/>
</dbReference>
<keyword evidence="4" id="KW-1185">Reference proteome</keyword>
<feature type="signal peptide" evidence="2">
    <location>
        <begin position="1"/>
        <end position="19"/>
    </location>
</feature>
<dbReference type="STRING" id="420662.Mpe_A0299"/>
<name>A2SCH2_METPP</name>
<dbReference type="InterPro" id="IPR050592">
    <property type="entry name" value="GDSL_lipolytic_enzyme"/>
</dbReference>
<proteinExistence type="predicted"/>
<gene>
    <name evidence="3" type="ordered locus">Mpe_A0299</name>
</gene>
<dbReference type="InterPro" id="IPR001087">
    <property type="entry name" value="GDSL"/>
</dbReference>
<keyword evidence="1 2" id="KW-0732">Signal</keyword>
<dbReference type="HOGENOM" id="CLU_015101_3_0_4"/>